<protein>
    <submittedName>
        <fullName evidence="1">Uncharacterized protein</fullName>
    </submittedName>
</protein>
<proteinExistence type="predicted"/>
<evidence type="ECO:0000313" key="2">
    <source>
        <dbReference type="Proteomes" id="UP000807342"/>
    </source>
</evidence>
<organism evidence="1 2">
    <name type="scientific">Macrolepiota fuliginosa MF-IS2</name>
    <dbReference type="NCBI Taxonomy" id="1400762"/>
    <lineage>
        <taxon>Eukaryota</taxon>
        <taxon>Fungi</taxon>
        <taxon>Dikarya</taxon>
        <taxon>Basidiomycota</taxon>
        <taxon>Agaricomycotina</taxon>
        <taxon>Agaricomycetes</taxon>
        <taxon>Agaricomycetidae</taxon>
        <taxon>Agaricales</taxon>
        <taxon>Agaricineae</taxon>
        <taxon>Agaricaceae</taxon>
        <taxon>Macrolepiota</taxon>
    </lineage>
</organism>
<reference evidence="1" key="1">
    <citation type="submission" date="2020-11" db="EMBL/GenBank/DDBJ databases">
        <authorList>
            <consortium name="DOE Joint Genome Institute"/>
            <person name="Ahrendt S."/>
            <person name="Riley R."/>
            <person name="Andreopoulos W."/>
            <person name="Labutti K."/>
            <person name="Pangilinan J."/>
            <person name="Ruiz-Duenas F.J."/>
            <person name="Barrasa J.M."/>
            <person name="Sanchez-Garcia M."/>
            <person name="Camarero S."/>
            <person name="Miyauchi S."/>
            <person name="Serrano A."/>
            <person name="Linde D."/>
            <person name="Babiker R."/>
            <person name="Drula E."/>
            <person name="Ayuso-Fernandez I."/>
            <person name="Pacheco R."/>
            <person name="Padilla G."/>
            <person name="Ferreira P."/>
            <person name="Barriuso J."/>
            <person name="Kellner H."/>
            <person name="Castanera R."/>
            <person name="Alfaro M."/>
            <person name="Ramirez L."/>
            <person name="Pisabarro A.G."/>
            <person name="Kuo A."/>
            <person name="Tritt A."/>
            <person name="Lipzen A."/>
            <person name="He G."/>
            <person name="Yan M."/>
            <person name="Ng V."/>
            <person name="Cullen D."/>
            <person name="Martin F."/>
            <person name="Rosso M.-N."/>
            <person name="Henrissat B."/>
            <person name="Hibbett D."/>
            <person name="Martinez A.T."/>
            <person name="Grigoriev I.V."/>
        </authorList>
    </citation>
    <scope>NUCLEOTIDE SEQUENCE</scope>
    <source>
        <strain evidence="1">MF-IS2</strain>
    </source>
</reference>
<dbReference type="EMBL" id="MU151356">
    <property type="protein sequence ID" value="KAF9444680.1"/>
    <property type="molecule type" value="Genomic_DNA"/>
</dbReference>
<name>A0A9P5X7Q9_9AGAR</name>
<dbReference type="AlphaFoldDB" id="A0A9P5X7Q9"/>
<sequence>MLSKMSQAAWKVPHCKRALTKSSSEPPMLRVGIPHLIIAGRVLKKTLKCTKKWRNQTLLLQRRE</sequence>
<keyword evidence="2" id="KW-1185">Reference proteome</keyword>
<dbReference type="Proteomes" id="UP000807342">
    <property type="component" value="Unassembled WGS sequence"/>
</dbReference>
<gene>
    <name evidence="1" type="ORF">P691DRAFT_325280</name>
</gene>
<evidence type="ECO:0000313" key="1">
    <source>
        <dbReference type="EMBL" id="KAF9444680.1"/>
    </source>
</evidence>
<comment type="caution">
    <text evidence="1">The sequence shown here is derived from an EMBL/GenBank/DDBJ whole genome shotgun (WGS) entry which is preliminary data.</text>
</comment>
<accession>A0A9P5X7Q9</accession>